<dbReference type="AlphaFoldDB" id="A0A9R1UDL9"/>
<accession>A0A9R1UDL9</accession>
<protein>
    <submittedName>
        <fullName evidence="1">Uncharacterized protein</fullName>
    </submittedName>
</protein>
<evidence type="ECO:0000313" key="1">
    <source>
        <dbReference type="EMBL" id="KAJ0185172.1"/>
    </source>
</evidence>
<dbReference type="EMBL" id="NBSK02000009">
    <property type="protein sequence ID" value="KAJ0185172.1"/>
    <property type="molecule type" value="Genomic_DNA"/>
</dbReference>
<keyword evidence="2" id="KW-1185">Reference proteome</keyword>
<sequence>MCRSFSSSIISKLTSQDLRELQVHLTYLIRGLKLLVFQPMLHNPFLSFTLMTLKCFSEMMNKIIWTNSLTIFFKYKLIVKMKSLLQTWNSNLFMRRLINCFSHPKPPPLKLN</sequence>
<gene>
    <name evidence="1" type="ORF">LSAT_V11C900486180</name>
</gene>
<comment type="caution">
    <text evidence="1">The sequence shown here is derived from an EMBL/GenBank/DDBJ whole genome shotgun (WGS) entry which is preliminary data.</text>
</comment>
<evidence type="ECO:0000313" key="2">
    <source>
        <dbReference type="Proteomes" id="UP000235145"/>
    </source>
</evidence>
<dbReference type="Proteomes" id="UP000235145">
    <property type="component" value="Unassembled WGS sequence"/>
</dbReference>
<organism evidence="1 2">
    <name type="scientific">Lactuca sativa</name>
    <name type="common">Garden lettuce</name>
    <dbReference type="NCBI Taxonomy" id="4236"/>
    <lineage>
        <taxon>Eukaryota</taxon>
        <taxon>Viridiplantae</taxon>
        <taxon>Streptophyta</taxon>
        <taxon>Embryophyta</taxon>
        <taxon>Tracheophyta</taxon>
        <taxon>Spermatophyta</taxon>
        <taxon>Magnoliopsida</taxon>
        <taxon>eudicotyledons</taxon>
        <taxon>Gunneridae</taxon>
        <taxon>Pentapetalae</taxon>
        <taxon>asterids</taxon>
        <taxon>campanulids</taxon>
        <taxon>Asterales</taxon>
        <taxon>Asteraceae</taxon>
        <taxon>Cichorioideae</taxon>
        <taxon>Cichorieae</taxon>
        <taxon>Lactucinae</taxon>
        <taxon>Lactuca</taxon>
    </lineage>
</organism>
<reference evidence="1 2" key="1">
    <citation type="journal article" date="2017" name="Nat. Commun.">
        <title>Genome assembly with in vitro proximity ligation data and whole-genome triplication in lettuce.</title>
        <authorList>
            <person name="Reyes-Chin-Wo S."/>
            <person name="Wang Z."/>
            <person name="Yang X."/>
            <person name="Kozik A."/>
            <person name="Arikit S."/>
            <person name="Song C."/>
            <person name="Xia L."/>
            <person name="Froenicke L."/>
            <person name="Lavelle D.O."/>
            <person name="Truco M.J."/>
            <person name="Xia R."/>
            <person name="Zhu S."/>
            <person name="Xu C."/>
            <person name="Xu H."/>
            <person name="Xu X."/>
            <person name="Cox K."/>
            <person name="Korf I."/>
            <person name="Meyers B.C."/>
            <person name="Michelmore R.W."/>
        </authorList>
    </citation>
    <scope>NUCLEOTIDE SEQUENCE [LARGE SCALE GENOMIC DNA]</scope>
    <source>
        <strain evidence="2">cv. Salinas</strain>
        <tissue evidence="1">Seedlings</tissue>
    </source>
</reference>
<proteinExistence type="predicted"/>
<name>A0A9R1UDL9_LACSA</name>